<evidence type="ECO:0000313" key="2">
    <source>
        <dbReference type="Proteomes" id="UP000315540"/>
    </source>
</evidence>
<comment type="caution">
    <text evidence="1">The sequence shown here is derived from an EMBL/GenBank/DDBJ whole genome shotgun (WGS) entry which is preliminary data.</text>
</comment>
<dbReference type="EMBL" id="VFWZ01000008">
    <property type="protein sequence ID" value="TPN82959.1"/>
    <property type="molecule type" value="Genomic_DNA"/>
</dbReference>
<dbReference type="AlphaFoldDB" id="A0A504J781"/>
<dbReference type="Proteomes" id="UP000315540">
    <property type="component" value="Unassembled WGS sequence"/>
</dbReference>
<accession>A0A504J781</accession>
<reference evidence="1 2" key="1">
    <citation type="submission" date="2019-06" db="EMBL/GenBank/DDBJ databases">
        <authorList>
            <person name="Meng X."/>
        </authorList>
    </citation>
    <scope>NUCLEOTIDE SEQUENCE [LARGE SCALE GENOMIC DNA]</scope>
    <source>
        <strain evidence="1 2">M625</strain>
    </source>
</reference>
<sequence>MKNKNKSYKEKLFNKVFEEIKDKLEKNLPLSQKNKNWLTRQRLLFEKRTYMKGILTPDRIKKLDILIPLLGKDWRTPPIQLDPFDTAVENVKKTLKSGAELDERQSKWLRSHRVSLERNASILSEKRIKALDSLTEYLGYSWRDIEVFKNTSIFNDHYTIIVAAIEDGKEIPIKTQKWLRSQKMRYAAQKHVDIPAEELRKLNELNTLLNLSWEISKKSSFLEEAFQLKEDIEKRKTIEKWFTKVAPFIQLAKVELRYGIPKGTLQKVYRYGRKLDYKWILALDDFRKDMFTTDEYF</sequence>
<evidence type="ECO:0000313" key="1">
    <source>
        <dbReference type="EMBL" id="TPN82959.1"/>
    </source>
</evidence>
<dbReference type="OrthoDB" id="1464372at2"/>
<keyword evidence="2" id="KW-1185">Reference proteome</keyword>
<name>A0A504J781_9FLAO</name>
<dbReference type="RefSeq" id="WP_140596467.1">
    <property type="nucleotide sequence ID" value="NZ_VFWZ01000008.1"/>
</dbReference>
<gene>
    <name evidence="1" type="ORF">FHK87_21270</name>
</gene>
<proteinExistence type="predicted"/>
<protein>
    <submittedName>
        <fullName evidence="1">Uncharacterized protein</fullName>
    </submittedName>
</protein>
<organism evidence="1 2">
    <name type="scientific">Aquimarina algicola</name>
    <dbReference type="NCBI Taxonomy" id="2589995"/>
    <lineage>
        <taxon>Bacteria</taxon>
        <taxon>Pseudomonadati</taxon>
        <taxon>Bacteroidota</taxon>
        <taxon>Flavobacteriia</taxon>
        <taxon>Flavobacteriales</taxon>
        <taxon>Flavobacteriaceae</taxon>
        <taxon>Aquimarina</taxon>
    </lineage>
</organism>